<feature type="domain" description="DUF2357" evidence="2">
    <location>
        <begin position="112"/>
        <end position="348"/>
    </location>
</feature>
<evidence type="ECO:0000313" key="4">
    <source>
        <dbReference type="Proteomes" id="UP000284998"/>
    </source>
</evidence>
<evidence type="ECO:0000313" key="3">
    <source>
        <dbReference type="EMBL" id="RHH45782.1"/>
    </source>
</evidence>
<dbReference type="EMBL" id="QRJS01000013">
    <property type="protein sequence ID" value="RHH45782.1"/>
    <property type="molecule type" value="Genomic_DNA"/>
</dbReference>
<keyword evidence="1" id="KW-0175">Coiled coil</keyword>
<feature type="coiled-coil region" evidence="1">
    <location>
        <begin position="275"/>
        <end position="302"/>
    </location>
</feature>
<dbReference type="InterPro" id="IPR018633">
    <property type="entry name" value="DUF2357"/>
</dbReference>
<comment type="caution">
    <text evidence="3">The sequence shown here is derived from an EMBL/GenBank/DDBJ whole genome shotgun (WGS) entry which is preliminary data.</text>
</comment>
<gene>
    <name evidence="3" type="ORF">DW204_07140</name>
</gene>
<dbReference type="RefSeq" id="WP_118243468.1">
    <property type="nucleotide sequence ID" value="NZ_QRJS01000013.1"/>
</dbReference>
<dbReference type="Pfam" id="PF09823">
    <property type="entry name" value="DUF2357"/>
    <property type="match status" value="1"/>
</dbReference>
<accession>A0A414X0Z2</accession>
<protein>
    <submittedName>
        <fullName evidence="3">DUF2357 domain-containing protein</fullName>
    </submittedName>
</protein>
<dbReference type="InterPro" id="IPR007505">
    <property type="entry name" value="PDDEXK_7"/>
</dbReference>
<evidence type="ECO:0000259" key="2">
    <source>
        <dbReference type="Pfam" id="PF09823"/>
    </source>
</evidence>
<evidence type="ECO:0000256" key="1">
    <source>
        <dbReference type="SAM" id="Coils"/>
    </source>
</evidence>
<reference evidence="3 4" key="1">
    <citation type="submission" date="2018-08" db="EMBL/GenBank/DDBJ databases">
        <title>A genome reference for cultivated species of the human gut microbiota.</title>
        <authorList>
            <person name="Zou Y."/>
            <person name="Xue W."/>
            <person name="Luo G."/>
        </authorList>
    </citation>
    <scope>NUCLEOTIDE SEQUENCE [LARGE SCALE GENOMIC DNA]</scope>
    <source>
        <strain evidence="3 4">AM17-44</strain>
    </source>
</reference>
<organism evidence="3 4">
    <name type="scientific">Phocaeicola plebeius</name>
    <dbReference type="NCBI Taxonomy" id="310297"/>
    <lineage>
        <taxon>Bacteria</taxon>
        <taxon>Pseudomonadati</taxon>
        <taxon>Bacteroidota</taxon>
        <taxon>Bacteroidia</taxon>
        <taxon>Bacteroidales</taxon>
        <taxon>Bacteroidaceae</taxon>
        <taxon>Phocaeicola</taxon>
    </lineage>
</organism>
<name>A0A414X0Z2_9BACT</name>
<dbReference type="Pfam" id="PF04411">
    <property type="entry name" value="PDDEXK_7"/>
    <property type="match status" value="1"/>
</dbReference>
<proteinExistence type="predicted"/>
<sequence>MELLTIQHEDFELSIECAKFETVWEKARNNVGEEALMSTYSWSDGVQSVMMSGGAGEDYLIEKNVPAQSVFFENTDYPIWVDFKDYVKEARFGSTLENDNERFTFHRHILAGYLNYGNEIGRSEIKLVYKVGNEIRRFSFSFEVLSYKLDYHKHWKAIVEDIEKEYRMLSLDYMRRTFHGFAPDKNGETPEIIWWSIFADEQQKFIKACKNIIERPRHRLHGRKTYLRADQLTFIPTSIENEVAEHRLNPAHLYCVEEQVTTNDTQENRFLKFALLQISAKYEQLKKQIEKLKGVSEVMRLDMQTVAMSFKRLNSHPFFRTVGRFKGFTQESLVLQKASGYSQVYRTWNILRRAYSLNDGMYRLQTKDIATLYEIWCFIEVSHIVKEQLHLADEDLEHRNRMEMNGLFTWELGKGEHSRILFKKDDVELAELVYNPKSTEKDSSSVGIKELVIPTVPQKPDIVLRLTKNDLQEGMKFTYLFDAKYRIDGKVNGVDVPPDDAINQMHRYRDAIYYKDYSSDALKKEVIGGYILFPGDGASVDVEMSRFYKSIDKVNIGAFPLRPRDEENRMLLEHFIEGLIKNKSQEVIARVIPQKGTFVEVGNRVLIGYVVEGRAGYSDHFENGTATLYYTGRQFPTTIALQDLHFFIPYIKGKGIRDVYEIIRIRTITAQEAKRTEYDDSLVNDLRLAFELRFNRRLFDDYQMINTHKMILHTFIDTTFDELDGLRIDKNK</sequence>
<dbReference type="AlphaFoldDB" id="A0A414X0Z2"/>
<dbReference type="Proteomes" id="UP000284998">
    <property type="component" value="Unassembled WGS sequence"/>
</dbReference>